<sequence length="61" mass="6545">MMAATRSRVDGGAFDDGILTDLHLPLIIALFLRAAAVRAATSTRAGIETAFWSVVVMPGRW</sequence>
<evidence type="ECO:0000313" key="2">
    <source>
        <dbReference type="Proteomes" id="UP000184440"/>
    </source>
</evidence>
<dbReference type="Proteomes" id="UP000184440">
    <property type="component" value="Unassembled WGS sequence"/>
</dbReference>
<gene>
    <name evidence="1" type="ORF">SAMN05443668_1221</name>
</gene>
<dbReference type="EMBL" id="FRCS01000022">
    <property type="protein sequence ID" value="SHN47263.1"/>
    <property type="molecule type" value="Genomic_DNA"/>
</dbReference>
<reference evidence="1 2" key="1">
    <citation type="submission" date="2016-11" db="EMBL/GenBank/DDBJ databases">
        <authorList>
            <person name="Jaros S."/>
            <person name="Januszkiewicz K."/>
            <person name="Wedrychowicz H."/>
        </authorList>
    </citation>
    <scope>NUCLEOTIDE SEQUENCE [LARGE SCALE GENOMIC DNA]</scope>
    <source>
        <strain evidence="1 2">DSM 46144</strain>
    </source>
</reference>
<accession>A0A1M7RLS4</accession>
<protein>
    <submittedName>
        <fullName evidence="1">Uncharacterized protein</fullName>
    </submittedName>
</protein>
<evidence type="ECO:0000313" key="1">
    <source>
        <dbReference type="EMBL" id="SHN47263.1"/>
    </source>
</evidence>
<dbReference type="AlphaFoldDB" id="A0A1M7RLS4"/>
<proteinExistence type="predicted"/>
<organism evidence="1 2">
    <name type="scientific">Cryptosporangium aurantiacum</name>
    <dbReference type="NCBI Taxonomy" id="134849"/>
    <lineage>
        <taxon>Bacteria</taxon>
        <taxon>Bacillati</taxon>
        <taxon>Actinomycetota</taxon>
        <taxon>Actinomycetes</taxon>
        <taxon>Cryptosporangiales</taxon>
        <taxon>Cryptosporangiaceae</taxon>
        <taxon>Cryptosporangium</taxon>
    </lineage>
</organism>
<keyword evidence="2" id="KW-1185">Reference proteome</keyword>
<name>A0A1M7RLS4_9ACTN</name>